<organism evidence="2 3">
    <name type="scientific">Streptomyces solicathayae</name>
    <dbReference type="NCBI Taxonomy" id="3081768"/>
    <lineage>
        <taxon>Bacteria</taxon>
        <taxon>Bacillati</taxon>
        <taxon>Actinomycetota</taxon>
        <taxon>Actinomycetes</taxon>
        <taxon>Kitasatosporales</taxon>
        <taxon>Streptomycetaceae</taxon>
        <taxon>Streptomyces</taxon>
    </lineage>
</organism>
<dbReference type="RefSeq" id="WP_318108474.1">
    <property type="nucleotide sequence ID" value="NZ_CP137573.1"/>
</dbReference>
<evidence type="ECO:0008006" key="4">
    <source>
        <dbReference type="Google" id="ProtNLM"/>
    </source>
</evidence>
<protein>
    <recommendedName>
        <fullName evidence="4">Dehydrogenase (Flavoprotein)</fullName>
    </recommendedName>
</protein>
<keyword evidence="3" id="KW-1185">Reference proteome</keyword>
<accession>A0ABZ0M1W0</accession>
<dbReference type="Proteomes" id="UP001301731">
    <property type="component" value="Chromosome"/>
</dbReference>
<evidence type="ECO:0000313" key="2">
    <source>
        <dbReference type="EMBL" id="WOX25749.1"/>
    </source>
</evidence>
<evidence type="ECO:0000256" key="1">
    <source>
        <dbReference type="SAM" id="MobiDB-lite"/>
    </source>
</evidence>
<gene>
    <name evidence="2" type="ORF">R2D22_31970</name>
</gene>
<dbReference type="Gene3D" id="3.30.9.100">
    <property type="match status" value="1"/>
</dbReference>
<sequence length="364" mass="36785">MSGAGPAAAAPPGPVEIVEIGGAGLAELTCARLLAGRGHRVRLPPPGPGTAGSGAAGARPLLLAGPALELLDSLWGPGLLDGTWEVTHRQVRWGDGPPARFAQAGRVVDGAEVAVRMRERLAEHSRDEGSADPPEGPPGWVLTARADRLPRRSTNRAASLGEPFLVSERAAGRRRLLAGTAPLRPGADERTAVLGTAEAGWAQLTPLGRGAALVQAMVPGPAGDPVAVLARLAAETGLGALLRHPPRSAAAVPAAPLLHPAPATAPAGDAPGRLLVGAGAIRYDPLSGTGTAQALRTGILAAAVIDAAVRGTAAPRALCAHYAARLRAAYVEHQRNCARLYGSAFAGPAWSDELDGARNAVAVG</sequence>
<proteinExistence type="predicted"/>
<reference evidence="2 3" key="1">
    <citation type="submission" date="2023-10" db="EMBL/GenBank/DDBJ databases">
        <title>The genome sequence of Streptomyces sp. HUAS YS2.</title>
        <authorList>
            <person name="Mo P."/>
        </authorList>
    </citation>
    <scope>NUCLEOTIDE SEQUENCE [LARGE SCALE GENOMIC DNA]</scope>
    <source>
        <strain evidence="2 3">HUAS YS2</strain>
    </source>
</reference>
<feature type="region of interest" description="Disordered" evidence="1">
    <location>
        <begin position="121"/>
        <end position="140"/>
    </location>
</feature>
<dbReference type="Gene3D" id="3.50.50.60">
    <property type="entry name" value="FAD/NAD(P)-binding domain"/>
    <property type="match status" value="1"/>
</dbReference>
<dbReference type="EMBL" id="CP137573">
    <property type="protein sequence ID" value="WOX25749.1"/>
    <property type="molecule type" value="Genomic_DNA"/>
</dbReference>
<evidence type="ECO:0000313" key="3">
    <source>
        <dbReference type="Proteomes" id="UP001301731"/>
    </source>
</evidence>
<name>A0ABZ0M1W0_9ACTN</name>
<dbReference type="InterPro" id="IPR036188">
    <property type="entry name" value="FAD/NAD-bd_sf"/>
</dbReference>